<dbReference type="SUPFAM" id="SSF51735">
    <property type="entry name" value="NAD(P)-binding Rossmann-fold domains"/>
    <property type="match status" value="1"/>
</dbReference>
<keyword evidence="5" id="KW-1185">Reference proteome</keyword>
<dbReference type="SUPFAM" id="SSF50129">
    <property type="entry name" value="GroES-like"/>
    <property type="match status" value="1"/>
</dbReference>
<dbReference type="Gene3D" id="3.90.180.10">
    <property type="entry name" value="Medium-chain alcohol dehydrogenases, catalytic domain"/>
    <property type="match status" value="1"/>
</dbReference>
<dbReference type="PATRIC" id="fig|1227457.3.peg.3997"/>
<dbReference type="eggNOG" id="arCOG01458">
    <property type="taxonomic scope" value="Archaea"/>
</dbReference>
<dbReference type="Gene3D" id="3.40.50.720">
    <property type="entry name" value="NAD(P)-binding Rossmann-like Domain"/>
    <property type="match status" value="1"/>
</dbReference>
<dbReference type="GO" id="GO:0030554">
    <property type="term" value="F:adenyl nucleotide binding"/>
    <property type="evidence" value="ECO:0007669"/>
    <property type="project" value="UniProtKB-ARBA"/>
</dbReference>
<sequence length="316" mass="33375">MAEEMQAIRVHEHGDPSVLRYESVERPEPTADELLVRVRGAGLNPVDTAGRYGQIEYPLPWIPGWDLSGTVAAVGDAVTDFEVGDDVYSLVRFPDAGNAYAEYATVPAADVAAQPETIDHPTAAGVPMVALTAWEALFEQGDLQDDDRVLIHAAAGGVGHIAVQLALQHGATVIGTAAGYNQQFLTDLGVDQAIDYEATQFEDAIDEPVDLVLDAIGGKTGERSLSVLREGGTITPLLDAPPEEQLDAYGVVSQQVGVEADGDTLSEVATLIDDGAVTPTIAERYPLADATAAHEELESDHARGKLVLEPEGDTDA</sequence>
<dbReference type="PANTHER" id="PTHR44154:SF1">
    <property type="entry name" value="QUINONE OXIDOREDUCTASE"/>
    <property type="match status" value="1"/>
</dbReference>
<dbReference type="CDD" id="cd05289">
    <property type="entry name" value="MDR_like_2"/>
    <property type="match status" value="1"/>
</dbReference>
<name>M0MRH8_9EURY</name>
<comment type="caution">
    <text evidence="4">The sequence shown here is derived from an EMBL/GenBank/DDBJ whole genome shotgun (WGS) entry which is preliminary data.</text>
</comment>
<dbReference type="AlphaFoldDB" id="M0MRH8"/>
<dbReference type="InterPro" id="IPR013154">
    <property type="entry name" value="ADH-like_N"/>
</dbReference>
<dbReference type="RefSeq" id="WP_007743641.1">
    <property type="nucleotide sequence ID" value="NZ_AOMF01000195.1"/>
</dbReference>
<evidence type="ECO:0000313" key="5">
    <source>
        <dbReference type="Proteomes" id="UP000011680"/>
    </source>
</evidence>
<dbReference type="InterPro" id="IPR036291">
    <property type="entry name" value="NAD(P)-bd_dom_sf"/>
</dbReference>
<dbReference type="Pfam" id="PF13602">
    <property type="entry name" value="ADH_zinc_N_2"/>
    <property type="match status" value="1"/>
</dbReference>
<dbReference type="InterPro" id="IPR051603">
    <property type="entry name" value="Zinc-ADH_QOR/CCCR"/>
</dbReference>
<dbReference type="EMBL" id="AOMF01000195">
    <property type="protein sequence ID" value="EMA48231.1"/>
    <property type="molecule type" value="Genomic_DNA"/>
</dbReference>
<dbReference type="GO" id="GO:0044281">
    <property type="term" value="P:small molecule metabolic process"/>
    <property type="evidence" value="ECO:0007669"/>
    <property type="project" value="UniProtKB-ARBA"/>
</dbReference>
<proteinExistence type="predicted"/>
<dbReference type="InterPro" id="IPR020843">
    <property type="entry name" value="ER"/>
</dbReference>
<dbReference type="SMART" id="SM00829">
    <property type="entry name" value="PKS_ER"/>
    <property type="match status" value="1"/>
</dbReference>
<dbReference type="GO" id="GO:0016616">
    <property type="term" value="F:oxidoreductase activity, acting on the CH-OH group of donors, NAD or NADP as acceptor"/>
    <property type="evidence" value="ECO:0007669"/>
    <property type="project" value="UniProtKB-ARBA"/>
</dbReference>
<dbReference type="InterPro" id="IPR011032">
    <property type="entry name" value="GroES-like_sf"/>
</dbReference>
<dbReference type="GO" id="GO:0043168">
    <property type="term" value="F:anion binding"/>
    <property type="evidence" value="ECO:0007669"/>
    <property type="project" value="UniProtKB-ARBA"/>
</dbReference>
<feature type="domain" description="Enoyl reductase (ER)" evidence="3">
    <location>
        <begin position="14"/>
        <end position="308"/>
    </location>
</feature>
<feature type="compositionally biased region" description="Basic and acidic residues" evidence="2">
    <location>
        <begin position="293"/>
        <end position="308"/>
    </location>
</feature>
<gene>
    <name evidence="4" type="ORF">C451_20592</name>
</gene>
<dbReference type="PANTHER" id="PTHR44154">
    <property type="entry name" value="QUINONE OXIDOREDUCTASE"/>
    <property type="match status" value="1"/>
</dbReference>
<evidence type="ECO:0000259" key="3">
    <source>
        <dbReference type="SMART" id="SM00829"/>
    </source>
</evidence>
<dbReference type="Pfam" id="PF08240">
    <property type="entry name" value="ADH_N"/>
    <property type="match status" value="1"/>
</dbReference>
<feature type="region of interest" description="Disordered" evidence="2">
    <location>
        <begin position="293"/>
        <end position="316"/>
    </location>
</feature>
<keyword evidence="1" id="KW-0521">NADP</keyword>
<accession>M0MRH8</accession>
<dbReference type="Proteomes" id="UP000011680">
    <property type="component" value="Unassembled WGS sequence"/>
</dbReference>
<evidence type="ECO:0000256" key="2">
    <source>
        <dbReference type="SAM" id="MobiDB-lite"/>
    </source>
</evidence>
<evidence type="ECO:0000313" key="4">
    <source>
        <dbReference type="EMBL" id="EMA48231.1"/>
    </source>
</evidence>
<protein>
    <submittedName>
        <fullName evidence="4">NADPH:quinone reductase</fullName>
    </submittedName>
</protein>
<organism evidence="4 5">
    <name type="scientific">Halococcus thailandensis JCM 13552</name>
    <dbReference type="NCBI Taxonomy" id="1227457"/>
    <lineage>
        <taxon>Archaea</taxon>
        <taxon>Methanobacteriati</taxon>
        <taxon>Methanobacteriota</taxon>
        <taxon>Stenosarchaea group</taxon>
        <taxon>Halobacteria</taxon>
        <taxon>Halobacteriales</taxon>
        <taxon>Halococcaceae</taxon>
        <taxon>Halococcus</taxon>
    </lineage>
</organism>
<dbReference type="STRING" id="1227457.C451_20592"/>
<reference evidence="4 5" key="1">
    <citation type="journal article" date="2014" name="PLoS Genet.">
        <title>Phylogenetically driven sequencing of extremely halophilic archaea reveals strategies for static and dynamic osmo-response.</title>
        <authorList>
            <person name="Becker E.A."/>
            <person name="Seitzer P.M."/>
            <person name="Tritt A."/>
            <person name="Larsen D."/>
            <person name="Krusor M."/>
            <person name="Yao A.I."/>
            <person name="Wu D."/>
            <person name="Madern D."/>
            <person name="Eisen J.A."/>
            <person name="Darling A.E."/>
            <person name="Facciotti M.T."/>
        </authorList>
    </citation>
    <scope>NUCLEOTIDE SEQUENCE [LARGE SCALE GENOMIC DNA]</scope>
    <source>
        <strain evidence="4 5">JCM 13552</strain>
    </source>
</reference>
<evidence type="ECO:0000256" key="1">
    <source>
        <dbReference type="ARBA" id="ARBA00022857"/>
    </source>
</evidence>